<evidence type="ECO:0000313" key="12">
    <source>
        <dbReference type="EMBL" id="SHF43021.1"/>
    </source>
</evidence>
<reference evidence="12 13" key="1">
    <citation type="submission" date="2016-11" db="EMBL/GenBank/DDBJ databases">
        <authorList>
            <person name="Jaros S."/>
            <person name="Januszkiewicz K."/>
            <person name="Wedrychowicz H."/>
        </authorList>
    </citation>
    <scope>NUCLEOTIDE SEQUENCE [LARGE SCALE GENOMIC DNA]</scope>
    <source>
        <strain evidence="12 13">DSM 16112</strain>
    </source>
</reference>
<comment type="subcellular location">
    <subcellularLocation>
        <location evidence="1">Membrane</location>
        <topology evidence="1">Multi-pass membrane protein</topology>
    </subcellularLocation>
</comment>
<evidence type="ECO:0000256" key="2">
    <source>
        <dbReference type="ARBA" id="ARBA00022692"/>
    </source>
</evidence>
<keyword evidence="2 9" id="KW-0812">Transmembrane</keyword>
<dbReference type="PANTHER" id="PTHR32089:SF119">
    <property type="entry name" value="METHYL-ACCEPTING CHEMOTAXIS PROTEIN CTPL"/>
    <property type="match status" value="1"/>
</dbReference>
<evidence type="ECO:0000313" key="13">
    <source>
        <dbReference type="Proteomes" id="UP000184327"/>
    </source>
</evidence>
<feature type="transmembrane region" description="Helical" evidence="9">
    <location>
        <begin position="347"/>
        <end position="370"/>
    </location>
</feature>
<dbReference type="InterPro" id="IPR003660">
    <property type="entry name" value="HAMP_dom"/>
</dbReference>
<feature type="region of interest" description="Disordered" evidence="8">
    <location>
        <begin position="1"/>
        <end position="61"/>
    </location>
</feature>
<dbReference type="GO" id="GO:0006935">
    <property type="term" value="P:chemotaxis"/>
    <property type="evidence" value="ECO:0007669"/>
    <property type="project" value="InterPro"/>
</dbReference>
<keyword evidence="13" id="KW-1185">Reference proteome</keyword>
<dbReference type="PRINTS" id="PR00260">
    <property type="entry name" value="CHEMTRNSDUCR"/>
</dbReference>
<feature type="domain" description="Methyl-accepting transducer" evidence="10">
    <location>
        <begin position="459"/>
        <end position="695"/>
    </location>
</feature>
<accession>A0A1M5BKD0</accession>
<name>A0A1M5BKD0_9BURK</name>
<dbReference type="CDD" id="cd11386">
    <property type="entry name" value="MCP_signal"/>
    <property type="match status" value="1"/>
</dbReference>
<evidence type="ECO:0000256" key="9">
    <source>
        <dbReference type="SAM" id="Phobius"/>
    </source>
</evidence>
<dbReference type="SUPFAM" id="SSF58104">
    <property type="entry name" value="Methyl-accepting chemotaxis protein (MCP) signaling domain"/>
    <property type="match status" value="1"/>
</dbReference>
<evidence type="ECO:0000256" key="7">
    <source>
        <dbReference type="PROSITE-ProRule" id="PRU00284"/>
    </source>
</evidence>
<dbReference type="GO" id="GO:0007165">
    <property type="term" value="P:signal transduction"/>
    <property type="evidence" value="ECO:0007669"/>
    <property type="project" value="UniProtKB-KW"/>
</dbReference>
<evidence type="ECO:0000259" key="10">
    <source>
        <dbReference type="PROSITE" id="PS50111"/>
    </source>
</evidence>
<dbReference type="PROSITE" id="PS50111">
    <property type="entry name" value="CHEMOTAXIS_TRANSDUC_2"/>
    <property type="match status" value="1"/>
</dbReference>
<dbReference type="OrthoDB" id="9177152at2"/>
<dbReference type="EMBL" id="FQUZ01000022">
    <property type="protein sequence ID" value="SHF43021.1"/>
    <property type="molecule type" value="Genomic_DNA"/>
</dbReference>
<feature type="compositionally biased region" description="Low complexity" evidence="8">
    <location>
        <begin position="1"/>
        <end position="15"/>
    </location>
</feature>
<feature type="transmembrane region" description="Helical" evidence="9">
    <location>
        <begin position="84"/>
        <end position="104"/>
    </location>
</feature>
<dbReference type="Gene3D" id="1.10.287.950">
    <property type="entry name" value="Methyl-accepting chemotaxis protein"/>
    <property type="match status" value="1"/>
</dbReference>
<dbReference type="AlphaFoldDB" id="A0A1M5BKD0"/>
<keyword evidence="3 9" id="KW-1133">Transmembrane helix</keyword>
<comment type="similarity">
    <text evidence="6">Belongs to the methyl-accepting chemotaxis (MCP) protein family.</text>
</comment>
<organism evidence="12 13">
    <name type="scientific">Lampropedia hyalina DSM 16112</name>
    <dbReference type="NCBI Taxonomy" id="1122156"/>
    <lineage>
        <taxon>Bacteria</taxon>
        <taxon>Pseudomonadati</taxon>
        <taxon>Pseudomonadota</taxon>
        <taxon>Betaproteobacteria</taxon>
        <taxon>Burkholderiales</taxon>
        <taxon>Comamonadaceae</taxon>
        <taxon>Lampropedia</taxon>
    </lineage>
</organism>
<proteinExistence type="inferred from homology"/>
<feature type="domain" description="HAMP" evidence="11">
    <location>
        <begin position="406"/>
        <end position="454"/>
    </location>
</feature>
<evidence type="ECO:0000256" key="5">
    <source>
        <dbReference type="ARBA" id="ARBA00023224"/>
    </source>
</evidence>
<dbReference type="GO" id="GO:0016020">
    <property type="term" value="C:membrane"/>
    <property type="evidence" value="ECO:0007669"/>
    <property type="project" value="UniProtKB-SubCell"/>
</dbReference>
<keyword evidence="5 7" id="KW-0807">Transducer</keyword>
<evidence type="ECO:0000259" key="11">
    <source>
        <dbReference type="PROSITE" id="PS50885"/>
    </source>
</evidence>
<evidence type="ECO:0000256" key="4">
    <source>
        <dbReference type="ARBA" id="ARBA00023136"/>
    </source>
</evidence>
<dbReference type="InterPro" id="IPR004090">
    <property type="entry name" value="Chemotax_Me-accpt_rcpt"/>
</dbReference>
<keyword evidence="4 9" id="KW-0472">Membrane</keyword>
<dbReference type="RefSeq" id="WP_073356487.1">
    <property type="nucleotide sequence ID" value="NZ_FQUZ01000022.1"/>
</dbReference>
<dbReference type="PANTHER" id="PTHR32089">
    <property type="entry name" value="METHYL-ACCEPTING CHEMOTAXIS PROTEIN MCPB"/>
    <property type="match status" value="1"/>
</dbReference>
<sequence length="732" mass="77324">MNKTPSSSPSTPHSPALADRHDTAESLAQEQPSPASFPEKANAHPSDAEGHDSASLIDASGPDSNPVLLPLLGAAPLRQHTRRLSGAFAGGVALAVVGLLLGSWQAHERSLRYTHATDTLVQAQRLNVTATNGISGQTQAYKAIPDGTGALLQAIGQLEQSGLAGDSVGPVVQKGSEIQNIAWQVATGSRALEEREAAFANIESTTAHLSELASNLSAASGQSPIQSAARRLLASSESMHNAVAVLRLSNASNSAVQEALQQAFQSAGSALQQLREQTVAANQQSLSLIIEALGLHTALNASLQTIQSTVEPAQQAQDALHKLAHHTDQMLPTLAQLRDQSHAQLGWPWYGILLIALGIVLSAGSGWLMARAHILASRNKYAQAQTQQQAASTREQDAKRLNDANQAAILRLMNELLLIAEGDLTQEATVTEDITGAIADSINYTIEELRHLISSVQASASKVAETTGEVGTTSSKLLAASNEQLREILETGRSILDMAQRINHVSAQAQESSSVARQSRVAAESGMKAVQNTIGGMNAIRAQIQESSKRIKRLGESSQEIGEITELISDITEQTNVLALNAAIQAASAGEAGRGFSVVAEEVQRLAERSADATRQIAALVKTIQSDTQDAVSAMERCTAGVVEGASLSDRAGTALSEIDQVSRTLSKLVEQISDTALHEATLANQVAESIQHIFVVTEQTSEGTRSTTQQVQELSQVAEELHQSIARFKIA</sequence>
<protein>
    <submittedName>
        <fullName evidence="12">Twitching motility protein PilJ</fullName>
    </submittedName>
</protein>
<evidence type="ECO:0000256" key="8">
    <source>
        <dbReference type="SAM" id="MobiDB-lite"/>
    </source>
</evidence>
<dbReference type="STRING" id="1122156.SAMN02745117_01929"/>
<evidence type="ECO:0000256" key="1">
    <source>
        <dbReference type="ARBA" id="ARBA00004141"/>
    </source>
</evidence>
<evidence type="ECO:0000256" key="3">
    <source>
        <dbReference type="ARBA" id="ARBA00022989"/>
    </source>
</evidence>
<dbReference type="PROSITE" id="PS50885">
    <property type="entry name" value="HAMP"/>
    <property type="match status" value="1"/>
</dbReference>
<dbReference type="InterPro" id="IPR004089">
    <property type="entry name" value="MCPsignal_dom"/>
</dbReference>
<gene>
    <name evidence="12" type="ORF">SAMN02745117_01929</name>
</gene>
<evidence type="ECO:0000256" key="6">
    <source>
        <dbReference type="ARBA" id="ARBA00029447"/>
    </source>
</evidence>
<dbReference type="GO" id="GO:0004888">
    <property type="term" value="F:transmembrane signaling receptor activity"/>
    <property type="evidence" value="ECO:0007669"/>
    <property type="project" value="InterPro"/>
</dbReference>
<dbReference type="SMART" id="SM00283">
    <property type="entry name" value="MA"/>
    <property type="match status" value="1"/>
</dbReference>
<dbReference type="Pfam" id="PF00015">
    <property type="entry name" value="MCPsignal"/>
    <property type="match status" value="1"/>
</dbReference>
<dbReference type="Proteomes" id="UP000184327">
    <property type="component" value="Unassembled WGS sequence"/>
</dbReference>